<evidence type="ECO:0000259" key="6">
    <source>
        <dbReference type="PROSITE" id="PS51192"/>
    </source>
</evidence>
<organism evidence="8 9">
    <name type="scientific">Verticillium longisporum</name>
    <name type="common">Verticillium dahliae var. longisporum</name>
    <dbReference type="NCBI Taxonomy" id="100787"/>
    <lineage>
        <taxon>Eukaryota</taxon>
        <taxon>Fungi</taxon>
        <taxon>Dikarya</taxon>
        <taxon>Ascomycota</taxon>
        <taxon>Pezizomycotina</taxon>
        <taxon>Sordariomycetes</taxon>
        <taxon>Hypocreomycetidae</taxon>
        <taxon>Glomerellales</taxon>
        <taxon>Plectosphaerellaceae</taxon>
        <taxon>Verticillium</taxon>
    </lineage>
</organism>
<feature type="compositionally biased region" description="Basic and acidic residues" evidence="3">
    <location>
        <begin position="311"/>
        <end position="332"/>
    </location>
</feature>
<dbReference type="CDD" id="cd18797">
    <property type="entry name" value="SF2_C_Hrq"/>
    <property type="match status" value="1"/>
</dbReference>
<sequence length="1209" mass="131682">MADEPQSGSPRSDPVDSKEDAETAAARKELRHAAISENTAADSVGQTGRTTPEDDQEDDLKDRISSPKKKRARDQLDDVEAEELDTHSVASTDSAKDRALRSEPEKKRHRDEVADETVKTTADAEKGSDTVDNEATTEKVTADVSDQTDPKTKTLPVSEKEKTTSVSPFASSGFAKLASSSASPVGALGGGGAKKSVFGGSAAAASPFASASPQKPATPAATPTLSFGSTGEPAAASPFASAAPGANGFKSVFGGGGGFGSALAGNPLTSFAKPGASFKSEKPAKPFGAPESDAEDEDGDEDGDEEPESAADDKDAKEDSDKEDAKVSEEKKKSRLQRIAVDDGEAGEITVLAVRSKIYHLVKEEGWKERGAGMLKINVPESCVSFDDDGVPIPGSFDASGLEDDEEAAAGSKTVRLVMRQDSTHRILLNTTVFPALDFQEKASLKAVGVCFTAFEGEDAKPVTVQAKIKLLGGNISFAQSVCIIGYTLFPLVLAAMLSAIGIPTIVRVPVYLVLVAWSLAAGVSILGGSGVVKNRHLATTFDTIKSSVESHTKKPLTIEDVAAIAALRPEAVNFTYVDEIMLQTEIMGSERDETFKTGRAKDFRAQGPAPDASVGGISGLDGLDRHRDDEVVGGKEILYFEFVDGDLKRQVQDRKTGEPTKATRKLKDEKLKMPVYSQKQMTTLIDRRNQKFSNSISVFLNRCLREQRDPVETLKLEAQAYIPIPTVTDDIATGTQLDSLPESIPTERKSIPEIVDELKESPWYTGQIVPDGHRVFEPQEAVYGDLDFLLSQDLVNALFNAKGITQFFAHQAEALNGLQHGQHVVVATSTSSGKSLIYQLPLVHALEQDMNTRAMFIFPTKALAQDQKRSLKELIFYMPGMEEVVVETFDGDTPMTERNMIRDEARIVFTNPDMLHITILPQEERWRTFLKNLKYVVVDELHYYNGQMGSHMSFIMRRLRRICAAVGNRYIKFISCSATVANPQEHFKTIFGIKNVRLVDFDGSPSGRKEFLCWNTPYRDPRDPASGRGDALAECARLYCQLVLRGVRIIAFCRVREQCEKLVNAVKSEMDSLGRQECMGRVMGYRGGYTPQDRRQIESEMFEGKLLGVVATSALELGIDIGSLDCVLTWGFPYTIANLRQQSGRAGRRNKDSLSILVGDCFPTDQHYMQNPDELFTKPNSALQVDLENMLVREGHIQCAAAMVSDVV</sequence>
<dbReference type="AlphaFoldDB" id="A0A0G4KNY0"/>
<dbReference type="Gene3D" id="2.30.29.30">
    <property type="entry name" value="Pleckstrin-homology domain (PH domain)/Phosphotyrosine-binding domain (PTB)"/>
    <property type="match status" value="1"/>
</dbReference>
<dbReference type="SMART" id="SM00490">
    <property type="entry name" value="HELICc"/>
    <property type="match status" value="1"/>
</dbReference>
<feature type="compositionally biased region" description="Acidic residues" evidence="3">
    <location>
        <begin position="292"/>
        <end position="310"/>
    </location>
</feature>
<dbReference type="GO" id="GO:0006289">
    <property type="term" value="P:nucleotide-excision repair"/>
    <property type="evidence" value="ECO:0007669"/>
    <property type="project" value="TreeGrafter"/>
</dbReference>
<name>A0A0G4KNY0_VERLO</name>
<feature type="transmembrane region" description="Helical" evidence="4">
    <location>
        <begin position="484"/>
        <end position="504"/>
    </location>
</feature>
<feature type="domain" description="Helicase C-terminal" evidence="7">
    <location>
        <begin position="1035"/>
        <end position="1192"/>
    </location>
</feature>
<dbReference type="GO" id="GO:0036297">
    <property type="term" value="P:interstrand cross-link repair"/>
    <property type="evidence" value="ECO:0007669"/>
    <property type="project" value="TreeGrafter"/>
</dbReference>
<keyword evidence="2" id="KW-0067">ATP-binding</keyword>
<keyword evidence="4" id="KW-0472">Membrane</keyword>
<dbReference type="PROSITE" id="PS51192">
    <property type="entry name" value="HELICASE_ATP_BIND_1"/>
    <property type="match status" value="1"/>
</dbReference>
<dbReference type="GO" id="GO:0005524">
    <property type="term" value="F:ATP binding"/>
    <property type="evidence" value="ECO:0007669"/>
    <property type="project" value="UniProtKB-KW"/>
</dbReference>
<dbReference type="EMBL" id="CVQI01002224">
    <property type="protein sequence ID" value="CRK11381.1"/>
    <property type="molecule type" value="Genomic_DNA"/>
</dbReference>
<dbReference type="Proteomes" id="UP000045706">
    <property type="component" value="Unassembled WGS sequence"/>
</dbReference>
<dbReference type="GO" id="GO:0003676">
    <property type="term" value="F:nucleic acid binding"/>
    <property type="evidence" value="ECO:0007669"/>
    <property type="project" value="InterPro"/>
</dbReference>
<dbReference type="Pfam" id="PF00271">
    <property type="entry name" value="Helicase_C"/>
    <property type="match status" value="1"/>
</dbReference>
<dbReference type="PANTHER" id="PTHR47957:SF3">
    <property type="entry name" value="ATP-DEPENDENT HELICASE HRQ1"/>
    <property type="match status" value="1"/>
</dbReference>
<feature type="region of interest" description="Disordered" evidence="3">
    <location>
        <begin position="202"/>
        <end position="251"/>
    </location>
</feature>
<evidence type="ECO:0000259" key="7">
    <source>
        <dbReference type="PROSITE" id="PS51194"/>
    </source>
</evidence>
<evidence type="ECO:0008006" key="10">
    <source>
        <dbReference type="Google" id="ProtNLM"/>
    </source>
</evidence>
<dbReference type="PROSITE" id="PS51194">
    <property type="entry name" value="HELICASE_CTER"/>
    <property type="match status" value="1"/>
</dbReference>
<dbReference type="Pfam" id="PF00270">
    <property type="entry name" value="DEAD"/>
    <property type="match status" value="1"/>
</dbReference>
<dbReference type="InterPro" id="IPR011545">
    <property type="entry name" value="DEAD/DEAH_box_helicase_dom"/>
</dbReference>
<feature type="domain" description="RanBD1" evidence="5">
    <location>
        <begin position="337"/>
        <end position="470"/>
    </location>
</feature>
<evidence type="ECO:0000256" key="4">
    <source>
        <dbReference type="SAM" id="Phobius"/>
    </source>
</evidence>
<feature type="compositionally biased region" description="Low complexity" evidence="3">
    <location>
        <begin position="202"/>
        <end position="224"/>
    </location>
</feature>
<feature type="domain" description="Helicase ATP-binding" evidence="6">
    <location>
        <begin position="816"/>
        <end position="999"/>
    </location>
</feature>
<feature type="compositionally biased region" description="Basic and acidic residues" evidence="3">
    <location>
        <begin position="13"/>
        <end position="34"/>
    </location>
</feature>
<dbReference type="InterPro" id="IPR000156">
    <property type="entry name" value="Ran_bind_dom"/>
</dbReference>
<keyword evidence="1" id="KW-0547">Nucleotide-binding</keyword>
<dbReference type="SUPFAM" id="SSF50729">
    <property type="entry name" value="PH domain-like"/>
    <property type="match status" value="1"/>
</dbReference>
<protein>
    <recommendedName>
        <fullName evidence="10">Helicase ATP-binding domain-containing protein</fullName>
    </recommendedName>
</protein>
<feature type="compositionally biased region" description="Polar residues" evidence="3">
    <location>
        <begin position="36"/>
        <end position="50"/>
    </location>
</feature>
<dbReference type="InterPro" id="IPR014001">
    <property type="entry name" value="Helicase_ATP-bd"/>
</dbReference>
<feature type="transmembrane region" description="Helical" evidence="4">
    <location>
        <begin position="511"/>
        <end position="533"/>
    </location>
</feature>
<evidence type="ECO:0000313" key="9">
    <source>
        <dbReference type="Proteomes" id="UP000045706"/>
    </source>
</evidence>
<evidence type="ECO:0000313" key="8">
    <source>
        <dbReference type="EMBL" id="CRK11381.1"/>
    </source>
</evidence>
<dbReference type="PANTHER" id="PTHR47957">
    <property type="entry name" value="ATP-DEPENDENT HELICASE HRQ1"/>
    <property type="match status" value="1"/>
</dbReference>
<dbReference type="GO" id="GO:0005634">
    <property type="term" value="C:nucleus"/>
    <property type="evidence" value="ECO:0007669"/>
    <property type="project" value="TreeGrafter"/>
</dbReference>
<keyword evidence="4" id="KW-0812">Transmembrane</keyword>
<dbReference type="Gene3D" id="3.40.50.300">
    <property type="entry name" value="P-loop containing nucleotide triphosphate hydrolases"/>
    <property type="match status" value="2"/>
</dbReference>
<feature type="compositionally biased region" description="Low complexity" evidence="3">
    <location>
        <begin position="234"/>
        <end position="251"/>
    </location>
</feature>
<evidence type="ECO:0000256" key="1">
    <source>
        <dbReference type="ARBA" id="ARBA00022741"/>
    </source>
</evidence>
<feature type="compositionally biased region" description="Basic and acidic residues" evidence="3">
    <location>
        <begin position="148"/>
        <end position="163"/>
    </location>
</feature>
<dbReference type="SMART" id="SM00487">
    <property type="entry name" value="DEXDc"/>
    <property type="match status" value="1"/>
</dbReference>
<evidence type="ECO:0000259" key="5">
    <source>
        <dbReference type="PROSITE" id="PS50196"/>
    </source>
</evidence>
<gene>
    <name evidence="8" type="ORF">BN1723_001751</name>
</gene>
<keyword evidence="4" id="KW-1133">Transmembrane helix</keyword>
<evidence type="ECO:0000256" key="3">
    <source>
        <dbReference type="SAM" id="MobiDB-lite"/>
    </source>
</evidence>
<dbReference type="InterPro" id="IPR011993">
    <property type="entry name" value="PH-like_dom_sf"/>
</dbReference>
<evidence type="ECO:0000256" key="2">
    <source>
        <dbReference type="ARBA" id="ARBA00022840"/>
    </source>
</evidence>
<proteinExistence type="predicted"/>
<dbReference type="CDD" id="cd17923">
    <property type="entry name" value="DEXHc_Hrq1-like"/>
    <property type="match status" value="1"/>
</dbReference>
<dbReference type="InterPro" id="IPR027417">
    <property type="entry name" value="P-loop_NTPase"/>
</dbReference>
<feature type="compositionally biased region" description="Basic and acidic residues" evidence="3">
    <location>
        <begin position="94"/>
        <end position="129"/>
    </location>
</feature>
<dbReference type="PROSITE" id="PS50196">
    <property type="entry name" value="RANBD1"/>
    <property type="match status" value="1"/>
</dbReference>
<feature type="region of interest" description="Disordered" evidence="3">
    <location>
        <begin position="1"/>
        <end position="170"/>
    </location>
</feature>
<dbReference type="InterPro" id="IPR001650">
    <property type="entry name" value="Helicase_C-like"/>
</dbReference>
<dbReference type="GO" id="GO:0043138">
    <property type="term" value="F:3'-5' DNA helicase activity"/>
    <property type="evidence" value="ECO:0007669"/>
    <property type="project" value="TreeGrafter"/>
</dbReference>
<accession>A0A0G4KNY0</accession>
<reference evidence="9" key="1">
    <citation type="submission" date="2015-05" db="EMBL/GenBank/DDBJ databases">
        <authorList>
            <person name="Fogelqvist Johan"/>
        </authorList>
    </citation>
    <scope>NUCLEOTIDE SEQUENCE [LARGE SCALE GENOMIC DNA]</scope>
</reference>
<feature type="compositionally biased region" description="Polar residues" evidence="3">
    <location>
        <begin position="1"/>
        <end position="10"/>
    </location>
</feature>
<dbReference type="SMART" id="SM00160">
    <property type="entry name" value="RanBD"/>
    <property type="match status" value="1"/>
</dbReference>
<dbReference type="SUPFAM" id="SSF52540">
    <property type="entry name" value="P-loop containing nucleoside triphosphate hydrolases"/>
    <property type="match status" value="1"/>
</dbReference>
<feature type="region of interest" description="Disordered" evidence="3">
    <location>
        <begin position="264"/>
        <end position="336"/>
    </location>
</feature>